<feature type="DNA-binding region" description="OmpR/PhoB-type" evidence="7">
    <location>
        <begin position="137"/>
        <end position="233"/>
    </location>
</feature>
<gene>
    <name evidence="10" type="ORF">C8J26_3783</name>
</gene>
<evidence type="ECO:0000313" key="10">
    <source>
        <dbReference type="EMBL" id="PTQ58482.1"/>
    </source>
</evidence>
<keyword evidence="5" id="KW-0804">Transcription</keyword>
<dbReference type="InterPro" id="IPR016032">
    <property type="entry name" value="Sig_transdc_resp-reg_C-effctor"/>
</dbReference>
<dbReference type="InterPro" id="IPR011006">
    <property type="entry name" value="CheY-like_superfamily"/>
</dbReference>
<comment type="caution">
    <text evidence="10">The sequence shown here is derived from an EMBL/GenBank/DDBJ whole genome shotgun (WGS) entry which is preliminary data.</text>
</comment>
<evidence type="ECO:0000256" key="7">
    <source>
        <dbReference type="PROSITE-ProRule" id="PRU01091"/>
    </source>
</evidence>
<dbReference type="SUPFAM" id="SSF46894">
    <property type="entry name" value="C-terminal effector domain of the bipartite response regulators"/>
    <property type="match status" value="1"/>
</dbReference>
<evidence type="ECO:0000256" key="2">
    <source>
        <dbReference type="ARBA" id="ARBA00023012"/>
    </source>
</evidence>
<feature type="domain" description="Response regulatory" evidence="8">
    <location>
        <begin position="10"/>
        <end position="124"/>
    </location>
</feature>
<sequence length="238" mass="25653">MPGATADRPHLLIADDDADIRDLVTAQLAREGYALTPAGDVAGIRAALAAGPVDLIVLDLGLPDGDGLTLCRELRGEGYPGAIIMVTARDSAIDRVLGLELGADDYLTKPFEPRELTARVRNLLRRGARDVGAATPARVAIFGRWRLDLVKRRLLAPGNSVVMLSTAEFDMLSRLVNAAGRPLSREALVPARAATASHDRTIDNQISRLRQKLKPDGEELILTVRGQGYMLAATTRFE</sequence>
<proteinExistence type="predicted"/>
<keyword evidence="2" id="KW-0902">Two-component regulatory system</keyword>
<dbReference type="InterPro" id="IPR039420">
    <property type="entry name" value="WalR-like"/>
</dbReference>
<keyword evidence="11" id="KW-1185">Reference proteome</keyword>
<feature type="domain" description="OmpR/PhoB-type" evidence="9">
    <location>
        <begin position="137"/>
        <end position="233"/>
    </location>
</feature>
<dbReference type="InterPro" id="IPR036388">
    <property type="entry name" value="WH-like_DNA-bd_sf"/>
</dbReference>
<evidence type="ECO:0000256" key="1">
    <source>
        <dbReference type="ARBA" id="ARBA00022553"/>
    </source>
</evidence>
<evidence type="ECO:0000256" key="4">
    <source>
        <dbReference type="ARBA" id="ARBA00023125"/>
    </source>
</evidence>
<dbReference type="Gene3D" id="3.40.50.2300">
    <property type="match status" value="1"/>
</dbReference>
<dbReference type="PROSITE" id="PS50110">
    <property type="entry name" value="RESPONSE_REGULATORY"/>
    <property type="match status" value="1"/>
</dbReference>
<keyword evidence="1 6" id="KW-0597">Phosphoprotein</keyword>
<keyword evidence="3" id="KW-0805">Transcription regulation</keyword>
<dbReference type="CDD" id="cd00383">
    <property type="entry name" value="trans_reg_C"/>
    <property type="match status" value="1"/>
</dbReference>
<dbReference type="Pfam" id="PF00072">
    <property type="entry name" value="Response_reg"/>
    <property type="match status" value="1"/>
</dbReference>
<dbReference type="SUPFAM" id="SSF52172">
    <property type="entry name" value="CheY-like"/>
    <property type="match status" value="1"/>
</dbReference>
<dbReference type="SMART" id="SM00862">
    <property type="entry name" value="Trans_reg_C"/>
    <property type="match status" value="1"/>
</dbReference>
<evidence type="ECO:0000259" key="9">
    <source>
        <dbReference type="PROSITE" id="PS51755"/>
    </source>
</evidence>
<dbReference type="GO" id="GO:0032993">
    <property type="term" value="C:protein-DNA complex"/>
    <property type="evidence" value="ECO:0007669"/>
    <property type="project" value="TreeGrafter"/>
</dbReference>
<dbReference type="GO" id="GO:0005829">
    <property type="term" value="C:cytosol"/>
    <property type="evidence" value="ECO:0007669"/>
    <property type="project" value="TreeGrafter"/>
</dbReference>
<dbReference type="SMART" id="SM00448">
    <property type="entry name" value="REC"/>
    <property type="match status" value="1"/>
</dbReference>
<evidence type="ECO:0000256" key="3">
    <source>
        <dbReference type="ARBA" id="ARBA00023015"/>
    </source>
</evidence>
<dbReference type="AlphaFoldDB" id="A0A2T5GGL6"/>
<dbReference type="InterPro" id="IPR001867">
    <property type="entry name" value="OmpR/PhoB-type_DNA-bd"/>
</dbReference>
<feature type="modified residue" description="4-aspartylphosphate" evidence="6">
    <location>
        <position position="59"/>
    </location>
</feature>
<evidence type="ECO:0000259" key="8">
    <source>
        <dbReference type="PROSITE" id="PS50110"/>
    </source>
</evidence>
<evidence type="ECO:0000313" key="11">
    <source>
        <dbReference type="Proteomes" id="UP000244189"/>
    </source>
</evidence>
<dbReference type="Gene3D" id="1.10.10.10">
    <property type="entry name" value="Winged helix-like DNA-binding domain superfamily/Winged helix DNA-binding domain"/>
    <property type="match status" value="1"/>
</dbReference>
<dbReference type="PANTHER" id="PTHR48111">
    <property type="entry name" value="REGULATOR OF RPOS"/>
    <property type="match status" value="1"/>
</dbReference>
<dbReference type="EMBL" id="QAOG01000008">
    <property type="protein sequence ID" value="PTQ58482.1"/>
    <property type="molecule type" value="Genomic_DNA"/>
</dbReference>
<dbReference type="Gene3D" id="6.10.250.690">
    <property type="match status" value="1"/>
</dbReference>
<keyword evidence="4 7" id="KW-0238">DNA-binding</keyword>
<name>A0A2T5GGL6_9SPHN</name>
<dbReference type="PANTHER" id="PTHR48111:SF4">
    <property type="entry name" value="DNA-BINDING DUAL TRANSCRIPTIONAL REGULATOR OMPR"/>
    <property type="match status" value="1"/>
</dbReference>
<reference evidence="10 11" key="1">
    <citation type="submission" date="2018-04" db="EMBL/GenBank/DDBJ databases">
        <title>Genomic Encyclopedia of Type Strains, Phase III (KMG-III): the genomes of soil and plant-associated and newly described type strains.</title>
        <authorList>
            <person name="Whitman W."/>
        </authorList>
    </citation>
    <scope>NUCLEOTIDE SEQUENCE [LARGE SCALE GENOMIC DNA]</scope>
    <source>
        <strain evidence="10 11">MA101b</strain>
    </source>
</reference>
<evidence type="ECO:0000256" key="5">
    <source>
        <dbReference type="ARBA" id="ARBA00023163"/>
    </source>
</evidence>
<dbReference type="InterPro" id="IPR001789">
    <property type="entry name" value="Sig_transdc_resp-reg_receiver"/>
</dbReference>
<dbReference type="GO" id="GO:0006355">
    <property type="term" value="P:regulation of DNA-templated transcription"/>
    <property type="evidence" value="ECO:0007669"/>
    <property type="project" value="InterPro"/>
</dbReference>
<dbReference type="PROSITE" id="PS51755">
    <property type="entry name" value="OMPR_PHOB"/>
    <property type="match status" value="1"/>
</dbReference>
<protein>
    <submittedName>
        <fullName evidence="10">Two-component system OmpR family response regulator</fullName>
    </submittedName>
</protein>
<dbReference type="GO" id="GO:0000976">
    <property type="term" value="F:transcription cis-regulatory region binding"/>
    <property type="evidence" value="ECO:0007669"/>
    <property type="project" value="TreeGrafter"/>
</dbReference>
<evidence type="ECO:0000256" key="6">
    <source>
        <dbReference type="PROSITE-ProRule" id="PRU00169"/>
    </source>
</evidence>
<dbReference type="GO" id="GO:0000156">
    <property type="term" value="F:phosphorelay response regulator activity"/>
    <property type="evidence" value="ECO:0007669"/>
    <property type="project" value="TreeGrafter"/>
</dbReference>
<dbReference type="RefSeq" id="WP_107959881.1">
    <property type="nucleotide sequence ID" value="NZ_QAOG01000008.1"/>
</dbReference>
<dbReference type="Pfam" id="PF00486">
    <property type="entry name" value="Trans_reg_C"/>
    <property type="match status" value="1"/>
</dbReference>
<dbReference type="Proteomes" id="UP000244189">
    <property type="component" value="Unassembled WGS sequence"/>
</dbReference>
<accession>A0A2T5GGL6</accession>
<organism evidence="10 11">
    <name type="scientific">Sphingomonas aurantiaca</name>
    <dbReference type="NCBI Taxonomy" id="185949"/>
    <lineage>
        <taxon>Bacteria</taxon>
        <taxon>Pseudomonadati</taxon>
        <taxon>Pseudomonadota</taxon>
        <taxon>Alphaproteobacteria</taxon>
        <taxon>Sphingomonadales</taxon>
        <taxon>Sphingomonadaceae</taxon>
        <taxon>Sphingomonas</taxon>
    </lineage>
</organism>